<gene>
    <name evidence="8" type="ORF">C1I91_23205</name>
</gene>
<dbReference type="GO" id="GO:0003677">
    <property type="term" value="F:DNA binding"/>
    <property type="evidence" value="ECO:0007669"/>
    <property type="project" value="InterPro"/>
</dbReference>
<dbReference type="Proteomes" id="UP000286268">
    <property type="component" value="Chromosome"/>
</dbReference>
<evidence type="ECO:0000256" key="6">
    <source>
        <dbReference type="ARBA" id="ARBA00037164"/>
    </source>
</evidence>
<reference evidence="8 9" key="1">
    <citation type="submission" date="2018-01" db="EMBL/GenBank/DDBJ databases">
        <title>Genome Sequencing and Assembly of Anaerobacter polyendosporus strain CT4.</title>
        <authorList>
            <person name="Tachaapaikoon C."/>
            <person name="Sutheeworapong S."/>
            <person name="Jenjaroenpun P."/>
            <person name="Wongsurawat T."/>
            <person name="Nookeaw I."/>
            <person name="Cheawchanlertfa P."/>
            <person name="Kosugi A."/>
            <person name="Cheevadhanarak S."/>
            <person name="Ratanakhanokchai K."/>
        </authorList>
    </citation>
    <scope>NUCLEOTIDE SEQUENCE [LARGE SCALE GENOMIC DNA]</scope>
    <source>
        <strain evidence="8 9">CT4</strain>
    </source>
</reference>
<dbReference type="SMART" id="SM00850">
    <property type="entry name" value="LytTR"/>
    <property type="match status" value="1"/>
</dbReference>
<dbReference type="InterPro" id="IPR011006">
    <property type="entry name" value="CheY-like_superfamily"/>
</dbReference>
<dbReference type="KEGG" id="cmah:C1I91_23205"/>
<protein>
    <recommendedName>
        <fullName evidence="1">Stage 0 sporulation protein A homolog</fullName>
    </recommendedName>
</protein>
<dbReference type="PANTHER" id="PTHR37299:SF3">
    <property type="entry name" value="STAGE 0 SPORULATION PROTEIN A HOMOLOG"/>
    <property type="match status" value="1"/>
</dbReference>
<comment type="function">
    <text evidence="6">Required for high-level post-exponential phase expression of a series of secreted proteins.</text>
</comment>
<name>A0A410DZ06_9CLOT</name>
<dbReference type="InterPro" id="IPR046947">
    <property type="entry name" value="LytR-like"/>
</dbReference>
<dbReference type="Gene3D" id="3.40.50.2300">
    <property type="match status" value="1"/>
</dbReference>
<dbReference type="OrthoDB" id="9809318at2"/>
<evidence type="ECO:0000256" key="2">
    <source>
        <dbReference type="ARBA" id="ARBA00022490"/>
    </source>
</evidence>
<dbReference type="AlphaFoldDB" id="A0A410DZ06"/>
<keyword evidence="2" id="KW-0963">Cytoplasm</keyword>
<comment type="function">
    <text evidence="5">May play the central regulatory role in sporulation. It may be an element of the effector pathway responsible for the activation of sporulation genes in response to nutritional stress. Spo0A may act in concert with spo0H (a sigma factor) to control the expression of some genes that are critical to the sporulation process.</text>
</comment>
<organism evidence="8 9">
    <name type="scientific">Clostridium manihotivorum</name>
    <dbReference type="NCBI Taxonomy" id="2320868"/>
    <lineage>
        <taxon>Bacteria</taxon>
        <taxon>Bacillati</taxon>
        <taxon>Bacillota</taxon>
        <taxon>Clostridia</taxon>
        <taxon>Eubacteriales</taxon>
        <taxon>Clostridiaceae</taxon>
        <taxon>Clostridium</taxon>
    </lineage>
</organism>
<dbReference type="InterPro" id="IPR007492">
    <property type="entry name" value="LytTR_DNA-bd_dom"/>
</dbReference>
<evidence type="ECO:0000256" key="4">
    <source>
        <dbReference type="ARBA" id="ARBA00023159"/>
    </source>
</evidence>
<keyword evidence="4" id="KW-0010">Activator</keyword>
<keyword evidence="3" id="KW-0902">Two-component regulatory system</keyword>
<dbReference type="InterPro" id="IPR001789">
    <property type="entry name" value="Sig_transdc_resp-reg_receiver"/>
</dbReference>
<evidence type="ECO:0000256" key="1">
    <source>
        <dbReference type="ARBA" id="ARBA00018672"/>
    </source>
</evidence>
<feature type="domain" description="HTH LytTR-type" evidence="7">
    <location>
        <begin position="157"/>
        <end position="260"/>
    </location>
</feature>
<dbReference type="Gene3D" id="2.40.50.1020">
    <property type="entry name" value="LytTr DNA-binding domain"/>
    <property type="match status" value="1"/>
</dbReference>
<sequence length="261" mass="30787">MRKTRDELLVGEVMLNIYICDSNEKSRKNTEEIISRTIKKHNIEGVIVISTAKPEDIINKAYQARENNVYILDTKFEGNTNGFILAREIRNFDIQGYIIFLTRYIELIMITFDYKLRVLDYINKDDNLKVRSRLEECLIRCNDEVLNIKKKSDLKNIKVKVFNKVINISQYDIEYIETIDSNHKLRIRTTSKEIEAYGTLKDMQKQLDDNIFVRCHRSYIVNLNQISEIDKGKHLVITKSGSLCYVSKSFMKDFLEKTEKF</sequence>
<keyword evidence="9" id="KW-1185">Reference proteome</keyword>
<dbReference type="SMART" id="SM00448">
    <property type="entry name" value="REC"/>
    <property type="match status" value="1"/>
</dbReference>
<dbReference type="PROSITE" id="PS50930">
    <property type="entry name" value="HTH_LYTTR"/>
    <property type="match status" value="1"/>
</dbReference>
<dbReference type="GO" id="GO:0000156">
    <property type="term" value="F:phosphorelay response regulator activity"/>
    <property type="evidence" value="ECO:0007669"/>
    <property type="project" value="InterPro"/>
</dbReference>
<dbReference type="PANTHER" id="PTHR37299">
    <property type="entry name" value="TRANSCRIPTIONAL REGULATOR-RELATED"/>
    <property type="match status" value="1"/>
</dbReference>
<evidence type="ECO:0000313" key="8">
    <source>
        <dbReference type="EMBL" id="QAA34313.1"/>
    </source>
</evidence>
<evidence type="ECO:0000259" key="7">
    <source>
        <dbReference type="PROSITE" id="PS50930"/>
    </source>
</evidence>
<dbReference type="Pfam" id="PF04397">
    <property type="entry name" value="LytTR"/>
    <property type="match status" value="1"/>
</dbReference>
<evidence type="ECO:0000256" key="5">
    <source>
        <dbReference type="ARBA" id="ARBA00024867"/>
    </source>
</evidence>
<proteinExistence type="predicted"/>
<evidence type="ECO:0000313" key="9">
    <source>
        <dbReference type="Proteomes" id="UP000286268"/>
    </source>
</evidence>
<dbReference type="EMBL" id="CP025746">
    <property type="protein sequence ID" value="QAA34313.1"/>
    <property type="molecule type" value="Genomic_DNA"/>
</dbReference>
<dbReference type="SUPFAM" id="SSF52172">
    <property type="entry name" value="CheY-like"/>
    <property type="match status" value="1"/>
</dbReference>
<accession>A0A410DZ06</accession>
<dbReference type="RefSeq" id="WP_128215034.1">
    <property type="nucleotide sequence ID" value="NZ_CP025746.1"/>
</dbReference>
<evidence type="ECO:0000256" key="3">
    <source>
        <dbReference type="ARBA" id="ARBA00023012"/>
    </source>
</evidence>